<dbReference type="InterPro" id="IPR041569">
    <property type="entry name" value="AAA_lid_3"/>
</dbReference>
<keyword evidence="2 15" id="KW-0645">Protease</keyword>
<keyword evidence="6 15" id="KW-0378">Hydrolase</keyword>
<proteinExistence type="inferred from homology"/>
<dbReference type="EMBL" id="BJCE01000176">
    <property type="protein sequence ID" value="GCL38800.1"/>
    <property type="molecule type" value="Genomic_DNA"/>
</dbReference>
<dbReference type="Proteomes" id="UP000300142">
    <property type="component" value="Unassembled WGS sequence"/>
</dbReference>
<dbReference type="PANTHER" id="PTHR23076:SF139">
    <property type="entry name" value="ATP-DEPENDENT ZINC METALLOPROTEASE FTSH 2, CHLOROPLASTIC"/>
    <property type="match status" value="1"/>
</dbReference>
<dbReference type="Pfam" id="PF00004">
    <property type="entry name" value="AAA"/>
    <property type="match status" value="1"/>
</dbReference>
<evidence type="ECO:0000256" key="12">
    <source>
        <dbReference type="ARBA" id="ARBA00023136"/>
    </source>
</evidence>
<dbReference type="CDD" id="cd19501">
    <property type="entry name" value="RecA-like_FtsH"/>
    <property type="match status" value="1"/>
</dbReference>
<evidence type="ECO:0000256" key="5">
    <source>
        <dbReference type="ARBA" id="ARBA00022741"/>
    </source>
</evidence>
<dbReference type="GO" id="GO:0008270">
    <property type="term" value="F:zinc ion binding"/>
    <property type="evidence" value="ECO:0007669"/>
    <property type="project" value="UniProtKB-UniRule"/>
</dbReference>
<dbReference type="GO" id="GO:0006508">
    <property type="term" value="P:proteolysis"/>
    <property type="evidence" value="ECO:0007669"/>
    <property type="project" value="UniProtKB-KW"/>
</dbReference>
<organism evidence="18 19">
    <name type="scientific">Sphaerospermopsis reniformis</name>
    <dbReference type="NCBI Taxonomy" id="531300"/>
    <lineage>
        <taxon>Bacteria</taxon>
        <taxon>Bacillati</taxon>
        <taxon>Cyanobacteriota</taxon>
        <taxon>Cyanophyceae</taxon>
        <taxon>Nostocales</taxon>
        <taxon>Aphanizomenonaceae</taxon>
        <taxon>Sphaerospermopsis</taxon>
    </lineage>
</organism>
<keyword evidence="19" id="KW-1185">Reference proteome</keyword>
<evidence type="ECO:0000313" key="19">
    <source>
        <dbReference type="Proteomes" id="UP000300142"/>
    </source>
</evidence>
<accession>A0A480A1B8</accession>
<keyword evidence="7 15" id="KW-0862">Zinc</keyword>
<keyword evidence="5 15" id="KW-0547">Nucleotide-binding</keyword>
<comment type="similarity">
    <text evidence="1 15">In the C-terminal section; belongs to the peptidase M41 family.</text>
</comment>
<comment type="caution">
    <text evidence="18">The sequence shown here is derived from an EMBL/GenBank/DDBJ whole genome shotgun (WGS) entry which is preliminary data.</text>
</comment>
<feature type="domain" description="AAA+ ATPase" evidence="17">
    <location>
        <begin position="205"/>
        <end position="344"/>
    </location>
</feature>
<dbReference type="FunFam" id="3.40.50.300:FF:000001">
    <property type="entry name" value="ATP-dependent zinc metalloprotease FtsH"/>
    <property type="match status" value="1"/>
</dbReference>
<keyword evidence="3 15" id="KW-0812">Transmembrane</keyword>
<dbReference type="Pfam" id="PF17862">
    <property type="entry name" value="AAA_lid_3"/>
    <property type="match status" value="1"/>
</dbReference>
<keyword evidence="12 15" id="KW-0472">Membrane</keyword>
<dbReference type="GO" id="GO:0016887">
    <property type="term" value="F:ATP hydrolysis activity"/>
    <property type="evidence" value="ECO:0007669"/>
    <property type="project" value="UniProtKB-UniRule"/>
</dbReference>
<dbReference type="InterPro" id="IPR003959">
    <property type="entry name" value="ATPase_AAA_core"/>
</dbReference>
<dbReference type="AlphaFoldDB" id="A0A480A1B8"/>
<protein>
    <recommendedName>
        <fullName evidence="15">ATP-dependent zinc metalloprotease FtsH</fullName>
        <ecNumber evidence="15">3.4.24.-</ecNumber>
    </recommendedName>
</protein>
<feature type="transmembrane region" description="Helical" evidence="15">
    <location>
        <begin position="117"/>
        <end position="139"/>
    </location>
</feature>
<dbReference type="GO" id="GO:0004176">
    <property type="term" value="F:ATP-dependent peptidase activity"/>
    <property type="evidence" value="ECO:0007669"/>
    <property type="project" value="InterPro"/>
</dbReference>
<evidence type="ECO:0000256" key="11">
    <source>
        <dbReference type="ARBA" id="ARBA00023078"/>
    </source>
</evidence>
<feature type="binding site" evidence="15">
    <location>
        <position position="434"/>
    </location>
    <ligand>
        <name>Zn(2+)</name>
        <dbReference type="ChEBI" id="CHEBI:29105"/>
        <note>catalytic</note>
    </ligand>
</feature>
<evidence type="ECO:0000256" key="9">
    <source>
        <dbReference type="ARBA" id="ARBA00022989"/>
    </source>
</evidence>
<sequence>MKFSWRIVALWSVLALVIGFFFWQGTFAGQPADNSRNAANTRMTYGRFLEYLDADRVTSVDLYDGGRTAIIEANDQDIENRIQRWRVDLPVNAPELINKLKEHNVSFDAHPIRNDGAIWGLLSNLLFPVLLITGLFFLFRRSNNLPGGPGQAMNFGKSRARFQMEAKTGVKFDDVAGIEEAKEELQEVVTFLKQPEKFTAVGAKIPKGVLLVGPPGTGKTLLAKAIAGEAGVPFFSISGSEFVEMFVGVGASRVRDLFKKAKDNAPCIIFIDEIDAVGRQRGAGIGGGNDEREQTLNQLLTEMDGFEGNTGIIIIAATNRPDVLDSALLRPGRFDRQVTVDAPDIKGRLEILEVHARNKKLDKSVSLEAIARRTPGFSGADLANLLNEAAILTARRRKEAITLLEIDDAVDRVVAGMEGTPLVDSKSKRLIAYHEVGHALVGTLLKDHDPVQKVTLIPRGQAQGLTWFMPNEEQGLISRSQLKARITGALGGRAAEEVIFGAAEVTTGAGGDLQQLSGMARQMVTRFGMSDLGPLSLESQQGEVFLGRDWTTRSEYSESIASRIDAQVRAIAEECYENAKRIIREHRAVTDRLVDLLIEKETIDGDEFRQIVAEYTEVPDKQQFVPQL</sequence>
<dbReference type="Gene3D" id="3.40.50.300">
    <property type="entry name" value="P-loop containing nucleotide triphosphate hydrolases"/>
    <property type="match status" value="1"/>
</dbReference>
<evidence type="ECO:0000313" key="18">
    <source>
        <dbReference type="EMBL" id="GCL38800.1"/>
    </source>
</evidence>
<comment type="similarity">
    <text evidence="14 15">In the central section; belongs to the AAA ATPase family.</text>
</comment>
<dbReference type="SMART" id="SM00382">
    <property type="entry name" value="AAA"/>
    <property type="match status" value="1"/>
</dbReference>
<dbReference type="InterPro" id="IPR011546">
    <property type="entry name" value="Pept_M41_FtsH_extracell"/>
</dbReference>
<dbReference type="GO" id="GO:0031676">
    <property type="term" value="C:plasma membrane-derived thylakoid membrane"/>
    <property type="evidence" value="ECO:0007669"/>
    <property type="project" value="UniProtKB-SubCell"/>
</dbReference>
<evidence type="ECO:0000256" key="3">
    <source>
        <dbReference type="ARBA" id="ARBA00022692"/>
    </source>
</evidence>
<evidence type="ECO:0000259" key="17">
    <source>
        <dbReference type="SMART" id="SM00382"/>
    </source>
</evidence>
<evidence type="ECO:0000256" key="6">
    <source>
        <dbReference type="ARBA" id="ARBA00022801"/>
    </source>
</evidence>
<dbReference type="PANTHER" id="PTHR23076">
    <property type="entry name" value="METALLOPROTEASE M41 FTSH"/>
    <property type="match status" value="1"/>
</dbReference>
<keyword evidence="11 15" id="KW-0793">Thylakoid</keyword>
<dbReference type="InterPro" id="IPR027417">
    <property type="entry name" value="P-loop_NTPase"/>
</dbReference>
<evidence type="ECO:0000256" key="7">
    <source>
        <dbReference type="ARBA" id="ARBA00022833"/>
    </source>
</evidence>
<keyword evidence="4 15" id="KW-0479">Metal-binding</keyword>
<gene>
    <name evidence="15" type="primary">ftsH</name>
    <name evidence="18" type="ORF">SR1949_39190</name>
</gene>
<evidence type="ECO:0000256" key="13">
    <source>
        <dbReference type="ARBA" id="ARBA00060402"/>
    </source>
</evidence>
<feature type="binding site" evidence="15">
    <location>
        <position position="438"/>
    </location>
    <ligand>
        <name>Zn(2+)</name>
        <dbReference type="ChEBI" id="CHEBI:29105"/>
        <note>catalytic</note>
    </ligand>
</feature>
<comment type="similarity">
    <text evidence="16">Belongs to the AAA ATPase family.</text>
</comment>
<evidence type="ECO:0000256" key="2">
    <source>
        <dbReference type="ARBA" id="ARBA00022670"/>
    </source>
</evidence>
<dbReference type="HAMAP" id="MF_01458">
    <property type="entry name" value="FtsH"/>
    <property type="match status" value="1"/>
</dbReference>
<evidence type="ECO:0000256" key="10">
    <source>
        <dbReference type="ARBA" id="ARBA00023049"/>
    </source>
</evidence>
<comment type="subunit">
    <text evidence="15">Homohexamer.</text>
</comment>
<dbReference type="GO" id="GO:0005524">
    <property type="term" value="F:ATP binding"/>
    <property type="evidence" value="ECO:0007669"/>
    <property type="project" value="UniProtKB-UniRule"/>
</dbReference>
<dbReference type="InterPro" id="IPR005936">
    <property type="entry name" value="FtsH"/>
</dbReference>
<dbReference type="FunFam" id="1.20.58.760:FF:000001">
    <property type="entry name" value="ATP-dependent zinc metalloprotease FtsH"/>
    <property type="match status" value="1"/>
</dbReference>
<dbReference type="Gene3D" id="1.20.58.760">
    <property type="entry name" value="Peptidase M41"/>
    <property type="match status" value="1"/>
</dbReference>
<dbReference type="InterPro" id="IPR003960">
    <property type="entry name" value="ATPase_AAA_CS"/>
</dbReference>
<feature type="active site" evidence="15">
    <location>
        <position position="435"/>
    </location>
</feature>
<comment type="cofactor">
    <cofactor evidence="15">
        <name>Zn(2+)</name>
        <dbReference type="ChEBI" id="CHEBI:29105"/>
    </cofactor>
    <text evidence="15">Binds 1 zinc ion per subunit.</text>
</comment>
<dbReference type="Gene3D" id="1.10.8.60">
    <property type="match status" value="1"/>
</dbReference>
<dbReference type="RefSeq" id="WP_137668588.1">
    <property type="nucleotide sequence ID" value="NZ_BJCE01000176.1"/>
</dbReference>
<dbReference type="EC" id="3.4.24.-" evidence="15"/>
<comment type="caution">
    <text evidence="15">Lacks conserved residue(s) required for the propagation of feature annotation.</text>
</comment>
<reference evidence="19" key="1">
    <citation type="submission" date="2019-02" db="EMBL/GenBank/DDBJ databases">
        <title>Draft genome sequence of Sphaerospermopsis reniformis NIES-1949.</title>
        <authorList>
            <person name="Yamaguchi H."/>
            <person name="Suzuki S."/>
            <person name="Kawachi M."/>
        </authorList>
    </citation>
    <scope>NUCLEOTIDE SEQUENCE [LARGE SCALE GENOMIC DNA]</scope>
    <source>
        <strain evidence="19">NIES-1949</strain>
    </source>
</reference>
<dbReference type="FunFam" id="1.10.8.60:FF:000001">
    <property type="entry name" value="ATP-dependent zinc metalloprotease FtsH"/>
    <property type="match status" value="1"/>
</dbReference>
<feature type="binding site" evidence="15">
    <location>
        <begin position="213"/>
        <end position="220"/>
    </location>
    <ligand>
        <name>ATP</name>
        <dbReference type="ChEBI" id="CHEBI:30616"/>
    </ligand>
</feature>
<evidence type="ECO:0000256" key="8">
    <source>
        <dbReference type="ARBA" id="ARBA00022840"/>
    </source>
</evidence>
<evidence type="ECO:0000256" key="15">
    <source>
        <dbReference type="HAMAP-Rule" id="MF_01458"/>
    </source>
</evidence>
<dbReference type="NCBIfam" id="TIGR01241">
    <property type="entry name" value="FtsH_fam"/>
    <property type="match status" value="1"/>
</dbReference>
<evidence type="ECO:0000256" key="1">
    <source>
        <dbReference type="ARBA" id="ARBA00010044"/>
    </source>
</evidence>
<dbReference type="SUPFAM" id="SSF140990">
    <property type="entry name" value="FtsH protease domain-like"/>
    <property type="match status" value="1"/>
</dbReference>
<dbReference type="InterPro" id="IPR003593">
    <property type="entry name" value="AAA+_ATPase"/>
</dbReference>
<dbReference type="Pfam" id="PF01434">
    <property type="entry name" value="Peptidase_M41"/>
    <property type="match status" value="1"/>
</dbReference>
<dbReference type="Pfam" id="PF06480">
    <property type="entry name" value="FtsH_ext"/>
    <property type="match status" value="1"/>
</dbReference>
<dbReference type="GO" id="GO:0004222">
    <property type="term" value="F:metalloendopeptidase activity"/>
    <property type="evidence" value="ECO:0007669"/>
    <property type="project" value="InterPro"/>
</dbReference>
<evidence type="ECO:0000256" key="16">
    <source>
        <dbReference type="RuleBase" id="RU003651"/>
    </source>
</evidence>
<comment type="subcellular location">
    <subcellularLocation>
        <location evidence="13 15">Cellular thylakoid membrane</location>
        <topology evidence="13 15">Multi-pass membrane protein</topology>
        <orientation evidence="13 15">Stromal side</orientation>
    </subcellularLocation>
</comment>
<keyword evidence="10 15" id="KW-0482">Metalloprotease</keyword>
<keyword evidence="9 15" id="KW-1133">Transmembrane helix</keyword>
<dbReference type="PROSITE" id="PS00674">
    <property type="entry name" value="AAA"/>
    <property type="match status" value="1"/>
</dbReference>
<dbReference type="InterPro" id="IPR000642">
    <property type="entry name" value="Peptidase_M41"/>
</dbReference>
<comment type="function">
    <text evidence="15">Acts as a processive, ATP-dependent zinc metallopeptidase for both cytoplasmic and membrane proteins. Plays a role in the quality control of integral membrane proteins.</text>
</comment>
<dbReference type="GO" id="GO:0030163">
    <property type="term" value="P:protein catabolic process"/>
    <property type="evidence" value="ECO:0007669"/>
    <property type="project" value="UniProtKB-UniRule"/>
</dbReference>
<dbReference type="InterPro" id="IPR037219">
    <property type="entry name" value="Peptidase_M41-like"/>
</dbReference>
<keyword evidence="8 15" id="KW-0067">ATP-binding</keyword>
<name>A0A480A1B8_9CYAN</name>
<feature type="binding site" evidence="15">
    <location>
        <position position="512"/>
    </location>
    <ligand>
        <name>Zn(2+)</name>
        <dbReference type="ChEBI" id="CHEBI:29105"/>
        <note>catalytic</note>
    </ligand>
</feature>
<dbReference type="Gene3D" id="3.30.720.210">
    <property type="match status" value="1"/>
</dbReference>
<evidence type="ECO:0000256" key="4">
    <source>
        <dbReference type="ARBA" id="ARBA00022723"/>
    </source>
</evidence>
<dbReference type="SUPFAM" id="SSF52540">
    <property type="entry name" value="P-loop containing nucleoside triphosphate hydrolases"/>
    <property type="match status" value="1"/>
</dbReference>
<evidence type="ECO:0000256" key="14">
    <source>
        <dbReference type="ARBA" id="ARBA00061570"/>
    </source>
</evidence>